<evidence type="ECO:0000313" key="5">
    <source>
        <dbReference type="EMBL" id="GFH39427.1"/>
    </source>
</evidence>
<dbReference type="InterPro" id="IPR036188">
    <property type="entry name" value="FAD/NAD-bd_sf"/>
</dbReference>
<dbReference type="InterPro" id="IPR002938">
    <property type="entry name" value="FAD-bd"/>
</dbReference>
<dbReference type="SUPFAM" id="SSF51905">
    <property type="entry name" value="FAD/NAD(P)-binding domain"/>
    <property type="match status" value="1"/>
</dbReference>
<dbReference type="GO" id="GO:0016709">
    <property type="term" value="F:oxidoreductase activity, acting on paired donors, with incorporation or reduction of molecular oxygen, NAD(P)H as one donor, and incorporation of one atom of oxygen"/>
    <property type="evidence" value="ECO:0007669"/>
    <property type="project" value="UniProtKB-ARBA"/>
</dbReference>
<proteinExistence type="predicted"/>
<dbReference type="EMBL" id="BLLG01000030">
    <property type="protein sequence ID" value="GFH39427.1"/>
    <property type="molecule type" value="Genomic_DNA"/>
</dbReference>
<evidence type="ECO:0000256" key="3">
    <source>
        <dbReference type="SAM" id="MobiDB-lite"/>
    </source>
</evidence>
<comment type="caution">
    <text evidence="5">The sequence shown here is derived from an EMBL/GenBank/DDBJ whole genome shotgun (WGS) entry which is preliminary data.</text>
</comment>
<dbReference type="Pfam" id="PF21274">
    <property type="entry name" value="Rng_hyd_C"/>
    <property type="match status" value="1"/>
</dbReference>
<dbReference type="GO" id="GO:0071949">
    <property type="term" value="F:FAD binding"/>
    <property type="evidence" value="ECO:0007669"/>
    <property type="project" value="InterPro"/>
</dbReference>
<dbReference type="InterPro" id="IPR050641">
    <property type="entry name" value="RIFMO-like"/>
</dbReference>
<keyword evidence="2" id="KW-0274">FAD</keyword>
<evidence type="ECO:0000256" key="2">
    <source>
        <dbReference type="ARBA" id="ARBA00022827"/>
    </source>
</evidence>
<dbReference type="Gene3D" id="3.40.30.120">
    <property type="match status" value="1"/>
</dbReference>
<name>A0A6A0B6S1_9ACTN</name>
<evidence type="ECO:0000313" key="6">
    <source>
        <dbReference type="Proteomes" id="UP000484988"/>
    </source>
</evidence>
<dbReference type="PANTHER" id="PTHR43004:SF8">
    <property type="entry name" value="FAD-BINDING DOMAIN-CONTAINING PROTEIN-RELATED"/>
    <property type="match status" value="1"/>
</dbReference>
<accession>A0A6A0B6S1</accession>
<dbReference type="Proteomes" id="UP000484988">
    <property type="component" value="Unassembled WGS sequence"/>
</dbReference>
<evidence type="ECO:0000259" key="4">
    <source>
        <dbReference type="Pfam" id="PF01494"/>
    </source>
</evidence>
<dbReference type="Gene3D" id="3.30.9.10">
    <property type="entry name" value="D-Amino Acid Oxidase, subunit A, domain 2"/>
    <property type="match status" value="1"/>
</dbReference>
<feature type="compositionally biased region" description="Basic and acidic residues" evidence="3">
    <location>
        <begin position="1"/>
        <end position="18"/>
    </location>
</feature>
<feature type="domain" description="FAD-binding" evidence="4">
    <location>
        <begin position="21"/>
        <end position="388"/>
    </location>
</feature>
<keyword evidence="5" id="KW-0503">Monooxygenase</keyword>
<organism evidence="5 6">
    <name type="scientific">Streptomyces pacificus</name>
    <dbReference type="NCBI Taxonomy" id="2705029"/>
    <lineage>
        <taxon>Bacteria</taxon>
        <taxon>Bacillati</taxon>
        <taxon>Actinomycetota</taxon>
        <taxon>Actinomycetes</taxon>
        <taxon>Kitasatosporales</taxon>
        <taxon>Streptomycetaceae</taxon>
        <taxon>Streptomyces</taxon>
    </lineage>
</organism>
<keyword evidence="6" id="KW-1185">Reference proteome</keyword>
<dbReference type="PANTHER" id="PTHR43004">
    <property type="entry name" value="TRK SYSTEM POTASSIUM UPTAKE PROTEIN"/>
    <property type="match status" value="1"/>
</dbReference>
<feature type="region of interest" description="Disordered" evidence="3">
    <location>
        <begin position="1"/>
        <end position="22"/>
    </location>
</feature>
<protein>
    <submittedName>
        <fullName evidence="5">FAD-binding monooxygenase</fullName>
    </submittedName>
</protein>
<dbReference type="Gene3D" id="3.50.50.60">
    <property type="entry name" value="FAD/NAD(P)-binding domain"/>
    <property type="match status" value="1"/>
</dbReference>
<evidence type="ECO:0000256" key="1">
    <source>
        <dbReference type="ARBA" id="ARBA00022630"/>
    </source>
</evidence>
<keyword evidence="5" id="KW-0560">Oxidoreductase</keyword>
<sequence>MPDASAPHREAPNDRSATDTETPVLIVGGGAAGLTASLLLSRLGVVHELVNSAPTTSTLPKAHLLNQRTMEIFRGVGLADAVYRRGTPPEHMSHVGWYAGLAGKAPDHGRRCARIEAWGAGGADPAWSAASACRTTNLAQFHLEPLLRAHAEELAPGCLRFGQEVTAVEQDDSGVRAEITDPDTGATRHVRARYLLACDGGRRVGPALGIGLQGAPDIARMVSVHLSADLSRWMDDPEVLLRWFWLPESGVGVSLVPVGPDRWGPHSEEWVVHFGQAADGAGLDDESAVKHVRTALGIDDHPLTVHRVTRWTVEGVVAERFREGRVLLLGDAAHRFPPTGGFGLNSAVQDAHNLAWKIAAVLAGRAGDGLLDTYEDERKRVAVANVQHSVNSAVNHLLALQTLGMGPGSDPEANWSTLRRLWGTDPDDAAFRAVARRATASQSMEFDALNLEYGYAYDVTSAVVGDGTPPPDNPDPVRVYRPGTRPGQPLPHAWLEDPAGTRVALMDLVGPGAFLLVTGSGGEVWRAAALRAAERLDVPLDTVCVEHTAGDYVDPRSAWIDRRGVGPEGAVLVRPDRFVAWRSPGASPDPEAHLTAVLRQILDIAG</sequence>
<dbReference type="PRINTS" id="PR00420">
    <property type="entry name" value="RNGMNOXGNASE"/>
</dbReference>
<dbReference type="AlphaFoldDB" id="A0A6A0B6S1"/>
<keyword evidence="1" id="KW-0285">Flavoprotein</keyword>
<dbReference type="Pfam" id="PF01494">
    <property type="entry name" value="FAD_binding_3"/>
    <property type="match status" value="1"/>
</dbReference>
<gene>
    <name evidence="5" type="ORF">SCWH03_56940</name>
</gene>
<dbReference type="RefSeq" id="WP_173267424.1">
    <property type="nucleotide sequence ID" value="NZ_BLLG01000030.1"/>
</dbReference>
<reference evidence="5 6" key="1">
    <citation type="submission" date="2020-02" db="EMBL/GenBank/DDBJ databases">
        <title>Whole Genome Shotgun Sequence of Streptomyces sp. strain CWH03.</title>
        <authorList>
            <person name="Dohra H."/>
            <person name="Kodani S."/>
            <person name="Yamamura H."/>
        </authorList>
    </citation>
    <scope>NUCLEOTIDE SEQUENCE [LARGE SCALE GENOMIC DNA]</scope>
    <source>
        <strain evidence="5 6">CWH03</strain>
    </source>
</reference>